<comment type="caution">
    <text evidence="2">The sequence shown here is derived from an EMBL/GenBank/DDBJ whole genome shotgun (WGS) entry which is preliminary data.</text>
</comment>
<keyword evidence="3" id="KW-1185">Reference proteome</keyword>
<dbReference type="EMBL" id="JALKFT010000014">
    <property type="protein sequence ID" value="MCK9877105.1"/>
    <property type="molecule type" value="Genomic_DNA"/>
</dbReference>
<gene>
    <name evidence="2" type="ORF">MXD59_15205</name>
</gene>
<evidence type="ECO:0000256" key="1">
    <source>
        <dbReference type="SAM" id="MobiDB-lite"/>
    </source>
</evidence>
<keyword evidence="2" id="KW-0808">Transferase</keyword>
<proteinExistence type="predicted"/>
<accession>A0ABT0K080</accession>
<dbReference type="PANTHER" id="PTHR48228">
    <property type="entry name" value="SUCCINYL-COA--D-CITRAMALATE COA-TRANSFERASE"/>
    <property type="match status" value="1"/>
</dbReference>
<dbReference type="Gene3D" id="3.30.1540.10">
    <property type="entry name" value="formyl-coa transferase, domain 3"/>
    <property type="match status" value="1"/>
</dbReference>
<dbReference type="SUPFAM" id="SSF89796">
    <property type="entry name" value="CoA-transferase family III (CaiB/BaiF)"/>
    <property type="match status" value="1"/>
</dbReference>
<dbReference type="GO" id="GO:0016740">
    <property type="term" value="F:transferase activity"/>
    <property type="evidence" value="ECO:0007669"/>
    <property type="project" value="UniProtKB-KW"/>
</dbReference>
<dbReference type="InterPro" id="IPR003673">
    <property type="entry name" value="CoA-Trfase_fam_III"/>
</dbReference>
<dbReference type="Pfam" id="PF02515">
    <property type="entry name" value="CoA_transf_3"/>
    <property type="match status" value="1"/>
</dbReference>
<dbReference type="InterPro" id="IPR044855">
    <property type="entry name" value="CoA-Trfase_III_dom3_sf"/>
</dbReference>
<dbReference type="InterPro" id="IPR050509">
    <property type="entry name" value="CoA-transferase_III"/>
</dbReference>
<dbReference type="InterPro" id="IPR023606">
    <property type="entry name" value="CoA-Trfase_III_dom_1_sf"/>
</dbReference>
<dbReference type="RefSeq" id="WP_248825394.1">
    <property type="nucleotide sequence ID" value="NZ_JALKFT010000014.1"/>
</dbReference>
<organism evidence="2 3">
    <name type="scientific">Frankia umida</name>
    <dbReference type="NCBI Taxonomy" id="573489"/>
    <lineage>
        <taxon>Bacteria</taxon>
        <taxon>Bacillati</taxon>
        <taxon>Actinomycetota</taxon>
        <taxon>Actinomycetes</taxon>
        <taxon>Frankiales</taxon>
        <taxon>Frankiaceae</taxon>
        <taxon>Frankia</taxon>
    </lineage>
</organism>
<evidence type="ECO:0000313" key="3">
    <source>
        <dbReference type="Proteomes" id="UP001201873"/>
    </source>
</evidence>
<sequence length="448" mass="46964">MGDPQNGALGGSAARQEPSGGGPRGPLFGLRVLELAGEFTAYPGKLLADLGANVVVVEPPGGAAARGRAPFVESTPHPESSIGWRHYNTSKRGIVLDLATTVDSEPTGGDDGRGGDGDLGRFERLLADCDVLLEGWPAADTAALGLDPARFTQRYPSLVWTTVTPYGRAASGPDRPVTDLTLLAGAGPVLSCGYDDHGLPPVRGLGGQAVHVGGSFAVAATLTALLYRTRSGRGQHVDVSVDAALNVTCELATTQYLADGQLVSRQTGRHATASPTNQTQVRAADGQYVVLGFPPRTAARYAALVEWIDELGLREAFPDVVLLELGVERGGVSIVSLGTDPLAQPIWDASRAAMMLLAEHLPAAEFFLGCQRRAIVAGMVASPEEAIRGPHALAREFAVELPDPHTGRTELHPGAPYRFGRTPWRISRPAPRLGEHTAALLTAGWDAG</sequence>
<protein>
    <submittedName>
        <fullName evidence="2">CoA transferase</fullName>
    </submittedName>
</protein>
<evidence type="ECO:0000313" key="2">
    <source>
        <dbReference type="EMBL" id="MCK9877105.1"/>
    </source>
</evidence>
<name>A0ABT0K080_9ACTN</name>
<feature type="region of interest" description="Disordered" evidence="1">
    <location>
        <begin position="1"/>
        <end position="25"/>
    </location>
</feature>
<reference evidence="2 3" key="1">
    <citation type="submission" date="2022-04" db="EMBL/GenBank/DDBJ databases">
        <title>Genome diversity in the genus Frankia.</title>
        <authorList>
            <person name="Carlos-Shanley C."/>
            <person name="Hahn D."/>
        </authorList>
    </citation>
    <scope>NUCLEOTIDE SEQUENCE [LARGE SCALE GENOMIC DNA]</scope>
    <source>
        <strain evidence="2 3">Ag45/Mut15</strain>
    </source>
</reference>
<feature type="region of interest" description="Disordered" evidence="1">
    <location>
        <begin position="63"/>
        <end position="82"/>
    </location>
</feature>
<dbReference type="PANTHER" id="PTHR48228:SF5">
    <property type="entry name" value="ALPHA-METHYLACYL-COA RACEMASE"/>
    <property type="match status" value="1"/>
</dbReference>
<dbReference type="Gene3D" id="3.40.50.10540">
    <property type="entry name" value="Crotonobetainyl-coa:carnitine coa-transferase, domain 1"/>
    <property type="match status" value="2"/>
</dbReference>
<dbReference type="Proteomes" id="UP001201873">
    <property type="component" value="Unassembled WGS sequence"/>
</dbReference>